<protein>
    <recommendedName>
        <fullName evidence="3">DUF4283 domain-containing protein</fullName>
    </recommendedName>
</protein>
<dbReference type="AlphaFoldDB" id="A0A7J9N1T5"/>
<evidence type="ECO:0008006" key="3">
    <source>
        <dbReference type="Google" id="ProtNLM"/>
    </source>
</evidence>
<dbReference type="Proteomes" id="UP000593576">
    <property type="component" value="Unassembled WGS sequence"/>
</dbReference>
<accession>A0A7J9N1T5</accession>
<reference evidence="1 2" key="1">
    <citation type="journal article" date="2019" name="Genome Biol. Evol.">
        <title>Insights into the evolution of the New World diploid cottons (Gossypium, subgenus Houzingenia) based on genome sequencing.</title>
        <authorList>
            <person name="Grover C.E."/>
            <person name="Arick M.A. 2nd"/>
            <person name="Thrash A."/>
            <person name="Conover J.L."/>
            <person name="Sanders W.S."/>
            <person name="Peterson D.G."/>
            <person name="Frelichowski J.E."/>
            <person name="Scheffler J.A."/>
            <person name="Scheffler B.E."/>
            <person name="Wendel J.F."/>
        </authorList>
    </citation>
    <scope>NUCLEOTIDE SEQUENCE [LARGE SCALE GENOMIC DNA]</scope>
    <source>
        <strain evidence="1">1</strain>
        <tissue evidence="1">Leaf</tissue>
    </source>
</reference>
<comment type="caution">
    <text evidence="1">The sequence shown here is derived from an EMBL/GenBank/DDBJ whole genome shotgun (WGS) entry which is preliminary data.</text>
</comment>
<dbReference type="EMBL" id="JABFAF010267837">
    <property type="protein sequence ID" value="MBA0877315.1"/>
    <property type="molecule type" value="Genomic_DNA"/>
</dbReference>
<name>A0A7J9N1T5_GOSSC</name>
<sequence>MVKVKEPRVTVEDVTTPVSLCHDIDNSKPRLCLLSRILQHQSLCVAKLKPDEEDDDLVQVPLVMAPFWVQVNDLPPSFFSNSVAKQFGDFIGSFLKDLNCGRGCVFGRIAFIAVADITDAIAVIAGVGVPWDLSLRTLLKRAATTTSVWLQEETNINLILGFNLEANLYDPGKKMIELFGGTGKDDMERDLEERGKLISNNEHIILECLWIGKSTGCAEALAYAKGLNLGWNGKICVILRSFSSNYFNVEIQEENRDLKFITNAREQPEFIMDAWWIMEESCEPEVRRLWEITSGNIPTRLVELCVGLLIWVKQLRKQWDYQGIFYNAWIP</sequence>
<keyword evidence="2" id="KW-1185">Reference proteome</keyword>
<evidence type="ECO:0000313" key="2">
    <source>
        <dbReference type="Proteomes" id="UP000593576"/>
    </source>
</evidence>
<gene>
    <name evidence="1" type="ORF">Goshw_010507</name>
</gene>
<organism evidence="1 2">
    <name type="scientific">Gossypium schwendimanii</name>
    <name type="common">Cotton</name>
    <dbReference type="NCBI Taxonomy" id="34291"/>
    <lineage>
        <taxon>Eukaryota</taxon>
        <taxon>Viridiplantae</taxon>
        <taxon>Streptophyta</taxon>
        <taxon>Embryophyta</taxon>
        <taxon>Tracheophyta</taxon>
        <taxon>Spermatophyta</taxon>
        <taxon>Magnoliopsida</taxon>
        <taxon>eudicotyledons</taxon>
        <taxon>Gunneridae</taxon>
        <taxon>Pentapetalae</taxon>
        <taxon>rosids</taxon>
        <taxon>malvids</taxon>
        <taxon>Malvales</taxon>
        <taxon>Malvaceae</taxon>
        <taxon>Malvoideae</taxon>
        <taxon>Gossypium</taxon>
    </lineage>
</organism>
<evidence type="ECO:0000313" key="1">
    <source>
        <dbReference type="EMBL" id="MBA0877315.1"/>
    </source>
</evidence>
<proteinExistence type="predicted"/>